<sequence>MKSALNINENKEQHKDETGDTSVNEVEEDNRIVTTEEETEGFQIVKAILREKIPATRIAYRDAITYFGVLLDDNNRKPICRLHFNGTKKYIEFFDKGKDSSERVLIDSLDDIYTYKERLLHTIENYD</sequence>
<protein>
    <submittedName>
        <fullName evidence="2">Uncharacterized conserved protein</fullName>
    </submittedName>
</protein>
<organism evidence="2 3">
    <name type="scientific">Capnocytophaga ochracea</name>
    <dbReference type="NCBI Taxonomy" id="1018"/>
    <lineage>
        <taxon>Bacteria</taxon>
        <taxon>Pseudomonadati</taxon>
        <taxon>Bacteroidota</taxon>
        <taxon>Flavobacteriia</taxon>
        <taxon>Flavobacteriales</taxon>
        <taxon>Flavobacteriaceae</taxon>
        <taxon>Capnocytophaga</taxon>
    </lineage>
</organism>
<feature type="compositionally biased region" description="Basic and acidic residues" evidence="1">
    <location>
        <begin position="9"/>
        <end position="18"/>
    </location>
</feature>
<name>A0A2X2SH18_CAPOC</name>
<proteinExistence type="predicted"/>
<dbReference type="EMBL" id="UAVS01000001">
    <property type="protein sequence ID" value="SQA92452.1"/>
    <property type="molecule type" value="Genomic_DNA"/>
</dbReference>
<dbReference type="AlphaFoldDB" id="A0A2X2SH18"/>
<evidence type="ECO:0000313" key="2">
    <source>
        <dbReference type="EMBL" id="SQA92452.1"/>
    </source>
</evidence>
<feature type="region of interest" description="Disordered" evidence="1">
    <location>
        <begin position="1"/>
        <end position="28"/>
    </location>
</feature>
<dbReference type="Proteomes" id="UP000250169">
    <property type="component" value="Unassembled WGS sequence"/>
</dbReference>
<dbReference type="RefSeq" id="WP_353954071.1">
    <property type="nucleotide sequence ID" value="NZ_UAVS01000001.1"/>
</dbReference>
<evidence type="ECO:0000313" key="3">
    <source>
        <dbReference type="Proteomes" id="UP000250169"/>
    </source>
</evidence>
<reference evidence="2 3" key="1">
    <citation type="submission" date="2018-06" db="EMBL/GenBank/DDBJ databases">
        <authorList>
            <consortium name="Pathogen Informatics"/>
            <person name="Doyle S."/>
        </authorList>
    </citation>
    <scope>NUCLEOTIDE SEQUENCE [LARGE SCALE GENOMIC DNA]</scope>
    <source>
        <strain evidence="2 3">NCTC11545</strain>
    </source>
</reference>
<evidence type="ECO:0000256" key="1">
    <source>
        <dbReference type="SAM" id="MobiDB-lite"/>
    </source>
</evidence>
<accession>A0A2X2SH18</accession>
<gene>
    <name evidence="2" type="ORF">NCTC11545_00011</name>
</gene>